<protein>
    <submittedName>
        <fullName evidence="2">Uncharacterized protein</fullName>
    </submittedName>
</protein>
<dbReference type="AlphaFoldDB" id="A0A8H7EBL8"/>
<feature type="region of interest" description="Disordered" evidence="1">
    <location>
        <begin position="128"/>
        <end position="148"/>
    </location>
</feature>
<dbReference type="Proteomes" id="UP000606974">
    <property type="component" value="Unassembled WGS sequence"/>
</dbReference>
<accession>A0A8H7EBL8</accession>
<evidence type="ECO:0000313" key="3">
    <source>
        <dbReference type="Proteomes" id="UP000606974"/>
    </source>
</evidence>
<comment type="caution">
    <text evidence="2">The sequence shown here is derived from an EMBL/GenBank/DDBJ whole genome shotgun (WGS) entry which is preliminary data.</text>
</comment>
<keyword evidence="3" id="KW-1185">Reference proteome</keyword>
<evidence type="ECO:0000256" key="1">
    <source>
        <dbReference type="SAM" id="MobiDB-lite"/>
    </source>
</evidence>
<reference evidence="2" key="1">
    <citation type="submission" date="2020-02" db="EMBL/GenBank/DDBJ databases">
        <authorList>
            <person name="Palmer J.M."/>
        </authorList>
    </citation>
    <scope>NUCLEOTIDE SEQUENCE</scope>
    <source>
        <strain evidence="2">EPUS1.4</strain>
        <tissue evidence="2">Thallus</tissue>
    </source>
</reference>
<evidence type="ECO:0000313" key="2">
    <source>
        <dbReference type="EMBL" id="KAF7513896.1"/>
    </source>
</evidence>
<feature type="compositionally biased region" description="Pro residues" evidence="1">
    <location>
        <begin position="137"/>
        <end position="148"/>
    </location>
</feature>
<organism evidence="2 3">
    <name type="scientific">Endocarpon pusillum</name>
    <dbReference type="NCBI Taxonomy" id="364733"/>
    <lineage>
        <taxon>Eukaryota</taxon>
        <taxon>Fungi</taxon>
        <taxon>Dikarya</taxon>
        <taxon>Ascomycota</taxon>
        <taxon>Pezizomycotina</taxon>
        <taxon>Eurotiomycetes</taxon>
        <taxon>Chaetothyriomycetidae</taxon>
        <taxon>Verrucariales</taxon>
        <taxon>Verrucariaceae</taxon>
        <taxon>Endocarpon</taxon>
    </lineage>
</organism>
<gene>
    <name evidence="2" type="ORF">GJ744_006510</name>
</gene>
<dbReference type="EMBL" id="JAACFV010000003">
    <property type="protein sequence ID" value="KAF7513896.1"/>
    <property type="molecule type" value="Genomic_DNA"/>
</dbReference>
<name>A0A8H7EBL8_9EURO</name>
<dbReference type="OrthoDB" id="10359021at2759"/>
<sequence length="148" mass="16751">MWRMSFDTWSEIVLRFSSSYHITLQHLIALKALLTGRDMSGSAAPPIKNRTIRGVAENTAMQIEMELFERGVKENRNFLILVLRWERKYAAASKYLHAERLRAALQRIHDRQPLPPVGRPFITEDVFPTAATASPPTAAPVPRPAKSS</sequence>
<proteinExistence type="predicted"/>